<gene>
    <name evidence="1" type="ORF">S01H4_51505</name>
</gene>
<sequence>MSNDFCPACGGHHEPDTEEVYVDYEGYRFRKPFKCMCCGKEICARQFAFGRCCGPCDMGACQTGNRAFRLSAVHEQPEWIVSYDRQATIDKFAQAVGAEKLEAVIQ</sequence>
<organism evidence="1">
    <name type="scientific">marine sediment metagenome</name>
    <dbReference type="NCBI Taxonomy" id="412755"/>
    <lineage>
        <taxon>unclassified sequences</taxon>
        <taxon>metagenomes</taxon>
        <taxon>ecological metagenomes</taxon>
    </lineage>
</organism>
<dbReference type="EMBL" id="BART01029336">
    <property type="protein sequence ID" value="GAH00015.1"/>
    <property type="molecule type" value="Genomic_DNA"/>
</dbReference>
<evidence type="ECO:0000313" key="1">
    <source>
        <dbReference type="EMBL" id="GAH00015.1"/>
    </source>
</evidence>
<comment type="caution">
    <text evidence="1">The sequence shown here is derived from an EMBL/GenBank/DDBJ whole genome shotgun (WGS) entry which is preliminary data.</text>
</comment>
<reference evidence="1" key="1">
    <citation type="journal article" date="2014" name="Front. Microbiol.">
        <title>High frequency of phylogenetically diverse reductive dehalogenase-homologous genes in deep subseafloor sedimentary metagenomes.</title>
        <authorList>
            <person name="Kawai M."/>
            <person name="Futagami T."/>
            <person name="Toyoda A."/>
            <person name="Takaki Y."/>
            <person name="Nishi S."/>
            <person name="Hori S."/>
            <person name="Arai W."/>
            <person name="Tsubouchi T."/>
            <person name="Morono Y."/>
            <person name="Uchiyama I."/>
            <person name="Ito T."/>
            <person name="Fujiyama A."/>
            <person name="Inagaki F."/>
            <person name="Takami H."/>
        </authorList>
    </citation>
    <scope>NUCLEOTIDE SEQUENCE</scope>
    <source>
        <strain evidence="1">Expedition CK06-06</strain>
    </source>
</reference>
<protein>
    <submittedName>
        <fullName evidence="1">Uncharacterized protein</fullName>
    </submittedName>
</protein>
<name>X1CVB1_9ZZZZ</name>
<proteinExistence type="predicted"/>
<accession>X1CVB1</accession>
<dbReference type="AlphaFoldDB" id="X1CVB1"/>